<keyword evidence="1" id="KW-0175">Coiled coil</keyword>
<reference evidence="3 4" key="1">
    <citation type="journal article" date="2024" name="IMA Fungus">
        <title>Apiospora arundinis, a panoply of carbohydrate-active enzymes and secondary metabolites.</title>
        <authorList>
            <person name="Sorensen T."/>
            <person name="Petersen C."/>
            <person name="Muurmann A.T."/>
            <person name="Christiansen J.V."/>
            <person name="Brundto M.L."/>
            <person name="Overgaard C.K."/>
            <person name="Boysen A.T."/>
            <person name="Wollenberg R.D."/>
            <person name="Larsen T.O."/>
            <person name="Sorensen J.L."/>
            <person name="Nielsen K.L."/>
            <person name="Sondergaard T.E."/>
        </authorList>
    </citation>
    <scope>NUCLEOTIDE SEQUENCE [LARGE SCALE GENOMIC DNA]</scope>
    <source>
        <strain evidence="3 4">AAU 773</strain>
    </source>
</reference>
<organism evidence="3 4">
    <name type="scientific">Apiospora arundinis</name>
    <dbReference type="NCBI Taxonomy" id="335852"/>
    <lineage>
        <taxon>Eukaryota</taxon>
        <taxon>Fungi</taxon>
        <taxon>Dikarya</taxon>
        <taxon>Ascomycota</taxon>
        <taxon>Pezizomycotina</taxon>
        <taxon>Sordariomycetes</taxon>
        <taxon>Xylariomycetidae</taxon>
        <taxon>Amphisphaeriales</taxon>
        <taxon>Apiosporaceae</taxon>
        <taxon>Apiospora</taxon>
    </lineage>
</organism>
<evidence type="ECO:0000256" key="1">
    <source>
        <dbReference type="SAM" id="Coils"/>
    </source>
</evidence>
<dbReference type="InterPro" id="IPR012337">
    <property type="entry name" value="RNaseH-like_sf"/>
</dbReference>
<protein>
    <submittedName>
        <fullName evidence="3">Tick transposon protein</fullName>
    </submittedName>
</protein>
<name>A0ABR2JLH8_9PEZI</name>
<feature type="coiled-coil region" evidence="1">
    <location>
        <begin position="393"/>
        <end position="457"/>
    </location>
</feature>
<keyword evidence="4" id="KW-1185">Reference proteome</keyword>
<evidence type="ECO:0000313" key="3">
    <source>
        <dbReference type="EMBL" id="KAK8879709.1"/>
    </source>
</evidence>
<feature type="region of interest" description="Disordered" evidence="2">
    <location>
        <begin position="278"/>
        <end position="303"/>
    </location>
</feature>
<proteinExistence type="predicted"/>
<evidence type="ECO:0000313" key="4">
    <source>
        <dbReference type="Proteomes" id="UP001390339"/>
    </source>
</evidence>
<sequence>MPKPTPTVPRVDEWEAQKFQSWLTADRNKVIPNPNFAGQRNKEDSQIFANQCCKTYNNKAVGRRLVLFPDGSDYPNSRTAAVAVAYKKLYDLDTTLEPPWIEEAYGVIRLHEAGVQETIGLIAALNIVEREAKNFFATPHWGPGGKLEPLLVYIFTDSLAALGDLENVVKMGGKGLRRKKDPRRRDPHMRQLMNVWRGLQNDVHADRLILHLHWVKGHAKAIGNVRADKLASHTSSVVSNFNSGRPPSSPLGQGYEVFSLEDMELDLLARSVNRRHGTSMVKKRDLGAEQLTKEDGEERQKGRGAVDQRELLYQIRILLADFSEEMRATYAEQNRTGFGELKSQVAKLKEVWTIRQSEEVKQDTLNGIKKIFADFFKETLENSEKVNKLAFDQLRKELSARSLEQEVQSAQAENMMMAIEEATSEWRKVLAVQSGEVKALRKEMAAKSAQKQDHDNAQAESMRQAAKEARECSQAFVVTQSLDVQTFEKIVEERLRALREEMEGTPKIITEAAINRGAEKDDAGGGNEVNSLVEEVDEDQEELRVEEVKDAVADEGQAEAMTSCASSGETVFGETEAQTAGSDVREDDGNSSMAKEKKNKKLRLRVLVPASLRKSVRKLRIPFARATSKSKVSADSRA</sequence>
<feature type="compositionally biased region" description="Basic and acidic residues" evidence="2">
    <location>
        <begin position="282"/>
        <end position="303"/>
    </location>
</feature>
<gene>
    <name evidence="3" type="ORF">PGQ11_001003</name>
</gene>
<dbReference type="Gene3D" id="3.30.420.10">
    <property type="entry name" value="Ribonuclease H-like superfamily/Ribonuclease H"/>
    <property type="match status" value="1"/>
</dbReference>
<feature type="region of interest" description="Disordered" evidence="2">
    <location>
        <begin position="554"/>
        <end position="600"/>
    </location>
</feature>
<evidence type="ECO:0000256" key="2">
    <source>
        <dbReference type="SAM" id="MobiDB-lite"/>
    </source>
</evidence>
<dbReference type="SUPFAM" id="SSF53098">
    <property type="entry name" value="Ribonuclease H-like"/>
    <property type="match status" value="1"/>
</dbReference>
<dbReference type="EMBL" id="JAPCWZ010000001">
    <property type="protein sequence ID" value="KAK8879709.1"/>
    <property type="molecule type" value="Genomic_DNA"/>
</dbReference>
<accession>A0ABR2JLH8</accession>
<dbReference type="InterPro" id="IPR036397">
    <property type="entry name" value="RNaseH_sf"/>
</dbReference>
<comment type="caution">
    <text evidence="3">The sequence shown here is derived from an EMBL/GenBank/DDBJ whole genome shotgun (WGS) entry which is preliminary data.</text>
</comment>
<dbReference type="Proteomes" id="UP001390339">
    <property type="component" value="Unassembled WGS sequence"/>
</dbReference>